<name>A0A7J7C981_TRIWF</name>
<dbReference type="InParanoid" id="A0A7J7C981"/>
<reference evidence="2 3" key="1">
    <citation type="journal article" date="2020" name="Nat. Commun.">
        <title>Genome of Tripterygium wilfordii and identification of cytochrome P450 involved in triptolide biosynthesis.</title>
        <authorList>
            <person name="Tu L."/>
            <person name="Su P."/>
            <person name="Zhang Z."/>
            <person name="Gao L."/>
            <person name="Wang J."/>
            <person name="Hu T."/>
            <person name="Zhou J."/>
            <person name="Zhang Y."/>
            <person name="Zhao Y."/>
            <person name="Liu Y."/>
            <person name="Song Y."/>
            <person name="Tong Y."/>
            <person name="Lu Y."/>
            <person name="Yang J."/>
            <person name="Xu C."/>
            <person name="Jia M."/>
            <person name="Peters R.J."/>
            <person name="Huang L."/>
            <person name="Gao W."/>
        </authorList>
    </citation>
    <scope>NUCLEOTIDE SEQUENCE [LARGE SCALE GENOMIC DNA]</scope>
    <source>
        <strain evidence="3">cv. XIE 37</strain>
        <tissue evidence="2">Leaf</tissue>
    </source>
</reference>
<sequence>MASATTKMSVLRNARSTLQLLKSPTFNRSSKIDFEPLLLAVPKSRSCGPYTLYNTENNTSADKSERVVVGDAVLFWKTGFLNHRDVMEAARGRKPASDSDLDVSDDDDGDYDTDDYDGIGINRRGSDSDDD</sequence>
<dbReference type="AlphaFoldDB" id="A0A7J7C981"/>
<organism evidence="2 3">
    <name type="scientific">Tripterygium wilfordii</name>
    <name type="common">Thunder God vine</name>
    <dbReference type="NCBI Taxonomy" id="458696"/>
    <lineage>
        <taxon>Eukaryota</taxon>
        <taxon>Viridiplantae</taxon>
        <taxon>Streptophyta</taxon>
        <taxon>Embryophyta</taxon>
        <taxon>Tracheophyta</taxon>
        <taxon>Spermatophyta</taxon>
        <taxon>Magnoliopsida</taxon>
        <taxon>eudicotyledons</taxon>
        <taxon>Gunneridae</taxon>
        <taxon>Pentapetalae</taxon>
        <taxon>rosids</taxon>
        <taxon>fabids</taxon>
        <taxon>Celastrales</taxon>
        <taxon>Celastraceae</taxon>
        <taxon>Tripterygium</taxon>
    </lineage>
</organism>
<keyword evidence="3" id="KW-1185">Reference proteome</keyword>
<accession>A0A7J7C981</accession>
<protein>
    <submittedName>
        <fullName evidence="2">Uncharacterized protein</fullName>
    </submittedName>
</protein>
<evidence type="ECO:0000313" key="3">
    <source>
        <dbReference type="Proteomes" id="UP000593562"/>
    </source>
</evidence>
<evidence type="ECO:0000313" key="2">
    <source>
        <dbReference type="EMBL" id="KAF5730672.1"/>
    </source>
</evidence>
<feature type="compositionally biased region" description="Basic and acidic residues" evidence="1">
    <location>
        <begin position="88"/>
        <end position="97"/>
    </location>
</feature>
<evidence type="ECO:0000256" key="1">
    <source>
        <dbReference type="SAM" id="MobiDB-lite"/>
    </source>
</evidence>
<dbReference type="Proteomes" id="UP000593562">
    <property type="component" value="Unassembled WGS sequence"/>
</dbReference>
<proteinExistence type="predicted"/>
<feature type="compositionally biased region" description="Acidic residues" evidence="1">
    <location>
        <begin position="99"/>
        <end position="117"/>
    </location>
</feature>
<comment type="caution">
    <text evidence="2">The sequence shown here is derived from an EMBL/GenBank/DDBJ whole genome shotgun (WGS) entry which is preliminary data.</text>
</comment>
<gene>
    <name evidence="2" type="ORF">HS088_TW19G00265</name>
</gene>
<dbReference type="EMBL" id="JAAARO010000019">
    <property type="protein sequence ID" value="KAF5730672.1"/>
    <property type="molecule type" value="Genomic_DNA"/>
</dbReference>
<feature type="region of interest" description="Disordered" evidence="1">
    <location>
        <begin position="88"/>
        <end position="131"/>
    </location>
</feature>